<dbReference type="AlphaFoldDB" id="X1GXB3"/>
<dbReference type="SUPFAM" id="SSF53697">
    <property type="entry name" value="SIS domain"/>
    <property type="match status" value="1"/>
</dbReference>
<dbReference type="PROSITE" id="PS51464">
    <property type="entry name" value="SIS"/>
    <property type="match status" value="1"/>
</dbReference>
<organism evidence="2">
    <name type="scientific">marine sediment metagenome</name>
    <dbReference type="NCBI Taxonomy" id="412755"/>
    <lineage>
        <taxon>unclassified sequences</taxon>
        <taxon>metagenomes</taxon>
        <taxon>ecological metagenomes</taxon>
    </lineage>
</organism>
<dbReference type="PANTHER" id="PTHR30390:SF8">
    <property type="entry name" value="SUGAR ISOMERASE (SIS)"/>
    <property type="match status" value="1"/>
</dbReference>
<dbReference type="Pfam" id="PF13580">
    <property type="entry name" value="SIS_2"/>
    <property type="match status" value="1"/>
</dbReference>
<dbReference type="GO" id="GO:0097367">
    <property type="term" value="F:carbohydrate derivative binding"/>
    <property type="evidence" value="ECO:0007669"/>
    <property type="project" value="InterPro"/>
</dbReference>
<dbReference type="InterPro" id="IPR001347">
    <property type="entry name" value="SIS_dom"/>
</dbReference>
<proteinExistence type="predicted"/>
<dbReference type="EMBL" id="BARU01006842">
    <property type="protein sequence ID" value="GAH37658.1"/>
    <property type="molecule type" value="Genomic_DNA"/>
</dbReference>
<dbReference type="GO" id="GO:1901135">
    <property type="term" value="P:carbohydrate derivative metabolic process"/>
    <property type="evidence" value="ECO:0007669"/>
    <property type="project" value="InterPro"/>
</dbReference>
<accession>X1GXB3</accession>
<dbReference type="Gene3D" id="3.40.50.10490">
    <property type="entry name" value="Glucose-6-phosphate isomerase like protein, domain 1"/>
    <property type="match status" value="1"/>
</dbReference>
<dbReference type="InterPro" id="IPR050099">
    <property type="entry name" value="SIS_GmhA/DiaA_subfam"/>
</dbReference>
<gene>
    <name evidence="2" type="ORF">S03H2_13477</name>
</gene>
<name>X1GXB3_9ZZZZ</name>
<feature type="domain" description="SIS" evidence="1">
    <location>
        <begin position="20"/>
        <end position="194"/>
    </location>
</feature>
<reference evidence="2" key="1">
    <citation type="journal article" date="2014" name="Front. Microbiol.">
        <title>High frequency of phylogenetically diverse reductive dehalogenase-homologous genes in deep subseafloor sedimentary metagenomes.</title>
        <authorList>
            <person name="Kawai M."/>
            <person name="Futagami T."/>
            <person name="Toyoda A."/>
            <person name="Takaki Y."/>
            <person name="Nishi S."/>
            <person name="Hori S."/>
            <person name="Arai W."/>
            <person name="Tsubouchi T."/>
            <person name="Morono Y."/>
            <person name="Uchiyama I."/>
            <person name="Ito T."/>
            <person name="Fujiyama A."/>
            <person name="Inagaki F."/>
            <person name="Takami H."/>
        </authorList>
    </citation>
    <scope>NUCLEOTIDE SEQUENCE</scope>
    <source>
        <strain evidence="2">Expedition CK06-06</strain>
    </source>
</reference>
<protein>
    <recommendedName>
        <fullName evidence="1">SIS domain-containing protein</fullName>
    </recommendedName>
</protein>
<dbReference type="InterPro" id="IPR035461">
    <property type="entry name" value="GmhA/DiaA"/>
</dbReference>
<sequence>YFSKTSSLIGRISRDKIEKVVETLYNAWEKDAQVFIMGNGGSASTASHFACDLAKGTIVKDKKRLKVASLVDNVSLVSSWANDSGFGSIFAEQLRPWLKEGDVLIGVSVHGGSGKGETGPWSQNLVKAMNLAKERKAKIIAFSGFNGGAMKEMADICITIPINSEPLGTPLVESFHVLLHHLVGSALKQKIANS</sequence>
<dbReference type="PANTHER" id="PTHR30390">
    <property type="entry name" value="SEDOHEPTULOSE 7-PHOSPHATE ISOMERASE / DNAA INITIATOR-ASSOCIATING FACTOR FOR REPLICATION INITIATION"/>
    <property type="match status" value="1"/>
</dbReference>
<dbReference type="CDD" id="cd05006">
    <property type="entry name" value="SIS_GmhA"/>
    <property type="match status" value="1"/>
</dbReference>
<comment type="caution">
    <text evidence="2">The sequence shown here is derived from an EMBL/GenBank/DDBJ whole genome shotgun (WGS) entry which is preliminary data.</text>
</comment>
<dbReference type="InterPro" id="IPR046348">
    <property type="entry name" value="SIS_dom_sf"/>
</dbReference>
<feature type="non-terminal residue" evidence="2">
    <location>
        <position position="1"/>
    </location>
</feature>
<evidence type="ECO:0000259" key="1">
    <source>
        <dbReference type="PROSITE" id="PS51464"/>
    </source>
</evidence>
<evidence type="ECO:0000313" key="2">
    <source>
        <dbReference type="EMBL" id="GAH37658.1"/>
    </source>
</evidence>